<dbReference type="RefSeq" id="WP_054521762.1">
    <property type="nucleotide sequence ID" value="NZ_LGKO01000005.1"/>
</dbReference>
<dbReference type="EMBL" id="LGKO01000005">
    <property type="protein sequence ID" value="KPL82305.1"/>
    <property type="molecule type" value="Genomic_DNA"/>
</dbReference>
<keyword evidence="7 8" id="KW-0472">Membrane</keyword>
<evidence type="ECO:0000313" key="9">
    <source>
        <dbReference type="EMBL" id="KPL82305.1"/>
    </source>
</evidence>
<keyword evidence="4 8" id="KW-1003">Cell membrane</keyword>
<protein>
    <recommendedName>
        <fullName evidence="8">Probable membrane transporter protein</fullName>
    </recommendedName>
</protein>
<dbReference type="PANTHER" id="PTHR30269">
    <property type="entry name" value="TRANSMEMBRANE PROTEIN YFCA"/>
    <property type="match status" value="1"/>
</dbReference>
<dbReference type="PANTHER" id="PTHR30269:SF0">
    <property type="entry name" value="MEMBRANE TRANSPORTER PROTEIN YFCA-RELATED"/>
    <property type="match status" value="1"/>
</dbReference>
<sequence>MDWLSYLSIALAAVAAGAVNALAGGGTLITFPTLMAVGVPAVVANVTNTVALLPGYLGGTWAQRTDLQGQGNRLRVLLPAALAGGLVGGLLLLLSGERLFRALVPYLILFAALLLAVQDEIRRRVFAHPDPHQPGASREALAFLPIFLACVYGGYFGAGLSVILLAVLGLVLEDTLTRLNALKQGLSLAANLTAALYFVASGRVLWSAAVVMAVGALVGGMLGGMLAGRVRPIVLRWIVVTIGILVALIYFVRG</sequence>
<accession>A0A0P6YAX2</accession>
<evidence type="ECO:0000256" key="8">
    <source>
        <dbReference type="RuleBase" id="RU363041"/>
    </source>
</evidence>
<comment type="caution">
    <text evidence="9">The sequence shown here is derived from an EMBL/GenBank/DDBJ whole genome shotgun (WGS) entry which is preliminary data.</text>
</comment>
<evidence type="ECO:0000256" key="4">
    <source>
        <dbReference type="ARBA" id="ARBA00022475"/>
    </source>
</evidence>
<feature type="transmembrane region" description="Helical" evidence="8">
    <location>
        <begin position="33"/>
        <end position="53"/>
    </location>
</feature>
<evidence type="ECO:0000256" key="6">
    <source>
        <dbReference type="ARBA" id="ARBA00022989"/>
    </source>
</evidence>
<evidence type="ECO:0000256" key="2">
    <source>
        <dbReference type="ARBA" id="ARBA00009142"/>
    </source>
</evidence>
<comment type="similarity">
    <text evidence="2 8">Belongs to the 4-toluene sulfonate uptake permease (TSUP) (TC 2.A.102) family.</text>
</comment>
<evidence type="ECO:0000256" key="1">
    <source>
        <dbReference type="ARBA" id="ARBA00004651"/>
    </source>
</evidence>
<feature type="transmembrane region" description="Helical" evidence="8">
    <location>
        <begin position="99"/>
        <end position="117"/>
    </location>
</feature>
<feature type="transmembrane region" description="Helical" evidence="8">
    <location>
        <begin position="141"/>
        <end position="169"/>
    </location>
</feature>
<feature type="transmembrane region" description="Helical" evidence="8">
    <location>
        <begin position="206"/>
        <end position="227"/>
    </location>
</feature>
<feature type="transmembrane region" description="Helical" evidence="8">
    <location>
        <begin position="233"/>
        <end position="252"/>
    </location>
</feature>
<proteinExistence type="inferred from homology"/>
<evidence type="ECO:0000256" key="7">
    <source>
        <dbReference type="ARBA" id="ARBA00023136"/>
    </source>
</evidence>
<gene>
    <name evidence="9" type="ORF">SE15_08875</name>
</gene>
<evidence type="ECO:0000256" key="5">
    <source>
        <dbReference type="ARBA" id="ARBA00022692"/>
    </source>
</evidence>
<dbReference type="InterPro" id="IPR052017">
    <property type="entry name" value="TSUP"/>
</dbReference>
<reference evidence="9 10" key="1">
    <citation type="submission" date="2015-07" db="EMBL/GenBank/DDBJ databases">
        <title>Whole genome sequence of Thermanaerothrix daxensis DSM 23592.</title>
        <authorList>
            <person name="Hemp J."/>
            <person name="Ward L.M."/>
            <person name="Pace L.A."/>
            <person name="Fischer W.W."/>
        </authorList>
    </citation>
    <scope>NUCLEOTIDE SEQUENCE [LARGE SCALE GENOMIC DNA]</scope>
    <source>
        <strain evidence="9 10">GNS-1</strain>
    </source>
</reference>
<evidence type="ECO:0000313" key="10">
    <source>
        <dbReference type="Proteomes" id="UP000050544"/>
    </source>
</evidence>
<dbReference type="OrthoDB" id="9807082at2"/>
<keyword evidence="3" id="KW-0813">Transport</keyword>
<keyword evidence="10" id="KW-1185">Reference proteome</keyword>
<keyword evidence="5 8" id="KW-0812">Transmembrane</keyword>
<keyword evidence="6 8" id="KW-1133">Transmembrane helix</keyword>
<evidence type="ECO:0000256" key="3">
    <source>
        <dbReference type="ARBA" id="ARBA00022448"/>
    </source>
</evidence>
<dbReference type="Pfam" id="PF01925">
    <property type="entry name" value="TauE"/>
    <property type="match status" value="1"/>
</dbReference>
<dbReference type="AlphaFoldDB" id="A0A0P6YAX2"/>
<dbReference type="Proteomes" id="UP000050544">
    <property type="component" value="Unassembled WGS sequence"/>
</dbReference>
<organism evidence="9 10">
    <name type="scientific">Thermanaerothrix daxensis</name>
    <dbReference type="NCBI Taxonomy" id="869279"/>
    <lineage>
        <taxon>Bacteria</taxon>
        <taxon>Bacillati</taxon>
        <taxon>Chloroflexota</taxon>
        <taxon>Anaerolineae</taxon>
        <taxon>Anaerolineales</taxon>
        <taxon>Anaerolineaceae</taxon>
        <taxon>Thermanaerothrix</taxon>
    </lineage>
</organism>
<feature type="transmembrane region" description="Helical" evidence="8">
    <location>
        <begin position="74"/>
        <end position="93"/>
    </location>
</feature>
<name>A0A0P6YAX2_9CHLR</name>
<comment type="subcellular location">
    <subcellularLocation>
        <location evidence="1 8">Cell membrane</location>
        <topology evidence="1 8">Multi-pass membrane protein</topology>
    </subcellularLocation>
</comment>
<dbReference type="GO" id="GO:0005886">
    <property type="term" value="C:plasma membrane"/>
    <property type="evidence" value="ECO:0007669"/>
    <property type="project" value="UniProtKB-SubCell"/>
</dbReference>
<dbReference type="STRING" id="869279.SE15_08875"/>
<dbReference type="InterPro" id="IPR002781">
    <property type="entry name" value="TM_pro_TauE-like"/>
</dbReference>